<evidence type="ECO:0000313" key="3">
    <source>
        <dbReference type="Proteomes" id="UP001231189"/>
    </source>
</evidence>
<feature type="domain" description="At1g61320/AtMIF1 LRR" evidence="1">
    <location>
        <begin position="65"/>
        <end position="441"/>
    </location>
</feature>
<dbReference type="InterPro" id="IPR053772">
    <property type="entry name" value="At1g61320/At1g61330-like"/>
</dbReference>
<proteinExistence type="predicted"/>
<dbReference type="Proteomes" id="UP001231189">
    <property type="component" value="Unassembled WGS sequence"/>
</dbReference>
<evidence type="ECO:0000313" key="2">
    <source>
        <dbReference type="EMBL" id="KAK1669894.1"/>
    </source>
</evidence>
<dbReference type="PANTHER" id="PTHR34145">
    <property type="entry name" value="OS02G0105600 PROTEIN"/>
    <property type="match status" value="1"/>
</dbReference>
<protein>
    <recommendedName>
        <fullName evidence="1">At1g61320/AtMIF1 LRR domain-containing protein</fullName>
    </recommendedName>
</protein>
<dbReference type="InterPro" id="IPR032675">
    <property type="entry name" value="LRR_dom_sf"/>
</dbReference>
<dbReference type="Gene3D" id="3.80.10.10">
    <property type="entry name" value="Ribonuclease Inhibitor"/>
    <property type="match status" value="1"/>
</dbReference>
<dbReference type="EMBL" id="JAUUTY010000003">
    <property type="protein sequence ID" value="KAK1669894.1"/>
    <property type="molecule type" value="Genomic_DNA"/>
</dbReference>
<keyword evidence="3" id="KW-1185">Reference proteome</keyword>
<sequence length="500" mass="55446">MGDAARASASCSAFLRAWGRHPHLTFDEDTLRLRREPAAPPPDAVLLLRQQDDLARCFVRRVDAVMARHQSSGAAALDSLIIKFTYLLEQDAPCVNRWVSFALASTTTRRLRLDFQPHGCYSPDRLKYDFDFACSLLSAGTPAAAALEHLYLRLGSLRAPNPKPELTNLVTLVLSWVRVTGEALAQLLSSCHKLQSLKLKHCEDLDYVTVSSLACLRSLVVSSCWSMRKMDISGSAVESLRLDGRHMPASLLSGSALVRPALKVTNAMFDLEYLIGPSKAEATADTTSHLQLLSLAHLMPGLETLSITLVRHTKVVMTCPHNVGSRFHHLKRVFLEFYILELRDARDEFLFMYPFLDAAPALEALSLNLMRHAQAFYPSRIQQPPGGYFRKHQGLLHHSLKDVDITGFRADIASLELVLYIIDKACTLRRLTLDTRRSSDEDDDDGDALSRKAIARPAVAQSWTLGRPPVTQLSITLPPVVLTWGTASDAADLQKMGKDA</sequence>
<gene>
    <name evidence="2" type="ORF">QYE76_058053</name>
</gene>
<dbReference type="SUPFAM" id="SSF52047">
    <property type="entry name" value="RNI-like"/>
    <property type="match status" value="1"/>
</dbReference>
<accession>A0AAD8WPC0</accession>
<dbReference type="InterPro" id="IPR055357">
    <property type="entry name" value="LRR_At1g61320_AtMIF1"/>
</dbReference>
<dbReference type="Pfam" id="PF23622">
    <property type="entry name" value="LRR_At1g61320_AtMIF1"/>
    <property type="match status" value="1"/>
</dbReference>
<dbReference type="PANTHER" id="PTHR34145:SF29">
    <property type="entry name" value="F-BOX DOMAIN-CONTAINING PROTEIN"/>
    <property type="match status" value="1"/>
</dbReference>
<dbReference type="AlphaFoldDB" id="A0AAD8WPC0"/>
<comment type="caution">
    <text evidence="2">The sequence shown here is derived from an EMBL/GenBank/DDBJ whole genome shotgun (WGS) entry which is preliminary data.</text>
</comment>
<reference evidence="2" key="1">
    <citation type="submission" date="2023-07" db="EMBL/GenBank/DDBJ databases">
        <title>A chromosome-level genome assembly of Lolium multiflorum.</title>
        <authorList>
            <person name="Chen Y."/>
            <person name="Copetti D."/>
            <person name="Kolliker R."/>
            <person name="Studer B."/>
        </authorList>
    </citation>
    <scope>NUCLEOTIDE SEQUENCE</scope>
    <source>
        <strain evidence="2">02402/16</strain>
        <tissue evidence="2">Leaf</tissue>
    </source>
</reference>
<evidence type="ECO:0000259" key="1">
    <source>
        <dbReference type="Pfam" id="PF23622"/>
    </source>
</evidence>
<name>A0AAD8WPC0_LOLMU</name>
<organism evidence="2 3">
    <name type="scientific">Lolium multiflorum</name>
    <name type="common">Italian ryegrass</name>
    <name type="synonym">Lolium perenne subsp. multiflorum</name>
    <dbReference type="NCBI Taxonomy" id="4521"/>
    <lineage>
        <taxon>Eukaryota</taxon>
        <taxon>Viridiplantae</taxon>
        <taxon>Streptophyta</taxon>
        <taxon>Embryophyta</taxon>
        <taxon>Tracheophyta</taxon>
        <taxon>Spermatophyta</taxon>
        <taxon>Magnoliopsida</taxon>
        <taxon>Liliopsida</taxon>
        <taxon>Poales</taxon>
        <taxon>Poaceae</taxon>
        <taxon>BOP clade</taxon>
        <taxon>Pooideae</taxon>
        <taxon>Poodae</taxon>
        <taxon>Poeae</taxon>
        <taxon>Poeae Chloroplast Group 2 (Poeae type)</taxon>
        <taxon>Loliodinae</taxon>
        <taxon>Loliinae</taxon>
        <taxon>Lolium</taxon>
    </lineage>
</organism>